<evidence type="ECO:0000313" key="8">
    <source>
        <dbReference type="Proteomes" id="UP000230002"/>
    </source>
</evidence>
<dbReference type="OrthoDB" id="4225815at2759"/>
<keyword evidence="6" id="KW-0732">Signal</keyword>
<comment type="subcellular location">
    <subcellularLocation>
        <location evidence="1 6">Secreted</location>
        <location evidence="1 6">Cell wall</location>
    </subcellularLocation>
</comment>
<reference evidence="7 8" key="1">
    <citation type="journal article" date="2015" name="Sci. Rep.">
        <title>Chromosome-level genome map provides insights into diverse defense mechanisms in the medicinal fungus Ganoderma sinense.</title>
        <authorList>
            <person name="Zhu Y."/>
            <person name="Xu J."/>
            <person name="Sun C."/>
            <person name="Zhou S."/>
            <person name="Xu H."/>
            <person name="Nelson D.R."/>
            <person name="Qian J."/>
            <person name="Song J."/>
            <person name="Luo H."/>
            <person name="Xiang L."/>
            <person name="Li Y."/>
            <person name="Xu Z."/>
            <person name="Ji A."/>
            <person name="Wang L."/>
            <person name="Lu S."/>
            <person name="Hayward A."/>
            <person name="Sun W."/>
            <person name="Li X."/>
            <person name="Schwartz D.C."/>
            <person name="Wang Y."/>
            <person name="Chen S."/>
        </authorList>
    </citation>
    <scope>NUCLEOTIDE SEQUENCE [LARGE SCALE GENOMIC DNA]</scope>
    <source>
        <strain evidence="7 8">ZZ0214-1</strain>
    </source>
</reference>
<accession>A0A2G8S6D2</accession>
<feature type="chain" id="PRO_5013986470" description="Hydrophobin" evidence="6">
    <location>
        <begin position="21"/>
        <end position="106"/>
    </location>
</feature>
<dbReference type="InterPro" id="IPR001338">
    <property type="entry name" value="Class_I_Hydrophobin"/>
</dbReference>
<organism evidence="7 8">
    <name type="scientific">Ganoderma sinense ZZ0214-1</name>
    <dbReference type="NCBI Taxonomy" id="1077348"/>
    <lineage>
        <taxon>Eukaryota</taxon>
        <taxon>Fungi</taxon>
        <taxon>Dikarya</taxon>
        <taxon>Basidiomycota</taxon>
        <taxon>Agaricomycotina</taxon>
        <taxon>Agaricomycetes</taxon>
        <taxon>Polyporales</taxon>
        <taxon>Polyporaceae</taxon>
        <taxon>Ganoderma</taxon>
    </lineage>
</organism>
<sequence length="106" mass="10444">MIARVASVAALLAFPLLALAGGDGNCNTGDIQCCNNFEDSNSAAGLALLGALGVSVQNVVGQIGLQCNPVTVIGGQVTSQCSQAPVCCQNNNVGGLVSVGCVPVQL</sequence>
<keyword evidence="4 6" id="KW-0964">Secreted</keyword>
<dbReference type="GO" id="GO:0005199">
    <property type="term" value="F:structural constituent of cell wall"/>
    <property type="evidence" value="ECO:0007669"/>
    <property type="project" value="InterPro"/>
</dbReference>
<dbReference type="SMART" id="SM00075">
    <property type="entry name" value="HYDRO"/>
    <property type="match status" value="1"/>
</dbReference>
<keyword evidence="3 6" id="KW-0134">Cell wall</keyword>
<name>A0A2G8S6D2_9APHY</name>
<proteinExistence type="inferred from homology"/>
<evidence type="ECO:0000256" key="1">
    <source>
        <dbReference type="ARBA" id="ARBA00004191"/>
    </source>
</evidence>
<comment type="caution">
    <text evidence="7">The sequence shown here is derived from an EMBL/GenBank/DDBJ whole genome shotgun (WGS) entry which is preliminary data.</text>
</comment>
<keyword evidence="5 6" id="KW-1015">Disulfide bond</keyword>
<dbReference type="STRING" id="1077348.A0A2G8S6D2"/>
<evidence type="ECO:0000256" key="5">
    <source>
        <dbReference type="ARBA" id="ARBA00023157"/>
    </source>
</evidence>
<dbReference type="AlphaFoldDB" id="A0A2G8S6D2"/>
<evidence type="ECO:0000313" key="7">
    <source>
        <dbReference type="EMBL" id="PIL29321.1"/>
    </source>
</evidence>
<keyword evidence="8" id="KW-1185">Reference proteome</keyword>
<dbReference type="GO" id="GO:0009277">
    <property type="term" value="C:fungal-type cell wall"/>
    <property type="evidence" value="ECO:0007669"/>
    <property type="project" value="InterPro"/>
</dbReference>
<gene>
    <name evidence="7" type="ORF">GSI_09372</name>
</gene>
<dbReference type="Pfam" id="PF01185">
    <property type="entry name" value="Hydrophobin"/>
    <property type="match status" value="1"/>
</dbReference>
<comment type="similarity">
    <text evidence="2 6">Belongs to the fungal hydrophobin family.</text>
</comment>
<dbReference type="EMBL" id="AYKW01000023">
    <property type="protein sequence ID" value="PIL29321.1"/>
    <property type="molecule type" value="Genomic_DNA"/>
</dbReference>
<evidence type="ECO:0000256" key="2">
    <source>
        <dbReference type="ARBA" id="ARBA00010446"/>
    </source>
</evidence>
<dbReference type="Proteomes" id="UP000230002">
    <property type="component" value="Unassembled WGS sequence"/>
</dbReference>
<feature type="signal peptide" evidence="6">
    <location>
        <begin position="1"/>
        <end position="20"/>
    </location>
</feature>
<evidence type="ECO:0000256" key="6">
    <source>
        <dbReference type="RuleBase" id="RU365009"/>
    </source>
</evidence>
<protein>
    <recommendedName>
        <fullName evidence="6">Hydrophobin</fullName>
    </recommendedName>
</protein>
<evidence type="ECO:0000256" key="3">
    <source>
        <dbReference type="ARBA" id="ARBA00022512"/>
    </source>
</evidence>
<dbReference type="CDD" id="cd23507">
    <property type="entry name" value="hydrophobin_I"/>
    <property type="match status" value="1"/>
</dbReference>
<evidence type="ECO:0000256" key="4">
    <source>
        <dbReference type="ARBA" id="ARBA00022525"/>
    </source>
</evidence>